<dbReference type="PROSITE" id="PS50975">
    <property type="entry name" value="ATP_GRASP"/>
    <property type="match status" value="1"/>
</dbReference>
<gene>
    <name evidence="3" type="ORF">C6V83_16895</name>
</gene>
<dbReference type="Proteomes" id="UP000239814">
    <property type="component" value="Chromosome"/>
</dbReference>
<evidence type="ECO:0000313" key="3">
    <source>
        <dbReference type="EMBL" id="AVM01684.1"/>
    </source>
</evidence>
<dbReference type="AlphaFoldDB" id="A0A2S0KJ27"/>
<dbReference type="SUPFAM" id="SSF56059">
    <property type="entry name" value="Glutathione synthetase ATP-binding domain-like"/>
    <property type="match status" value="1"/>
</dbReference>
<dbReference type="GO" id="GO:0046872">
    <property type="term" value="F:metal ion binding"/>
    <property type="evidence" value="ECO:0007669"/>
    <property type="project" value="InterPro"/>
</dbReference>
<sequence length="399" mass="44347">MAFEDDPRILATSVRMPFAVDEIHKLGEEKDHYLVATDTFKETPGGHSKGVDKLIITAPPTQEPEQFVDDVIKILNSERIDWLLPMFEEVFYLAANRTKIAEAAPHTTLFFPEIEPLLLVNDKTKFADLCKKLDLPVAETLVCTTPEQFVEATQRWEHWFARAAFGRGGLDIITNYGPLAGQTAVSDIKPTEEDPWLVQQFLIGTDRCSWSIAHEGEIVLHSCYEHPLTIDDRGGIVFESVDTDASLAAVQKIAKELNWTGQISMDYLVTEDGTHYMVECNPRPTAGCSVATADELDTALFRPDGLVVVPPGRKKMIKAAVLRDALKHPKRAREILAAAKGAGGVYSQEKDHMPLIYSALSLRHVLAYRKAAGKERSKEQLVAAQFFDILYDGSPLTAN</sequence>
<proteinExistence type="predicted"/>
<reference evidence="3 4" key="1">
    <citation type="submission" date="2018-03" db="EMBL/GenBank/DDBJ databases">
        <title>Characteristics and genome of n-alkane degrading marine bacteria Gordonia iterans isolated from crude oil contaminated in Tae-an, South Korea.</title>
        <authorList>
            <person name="Lee S.-S."/>
            <person name="Kim H."/>
        </authorList>
    </citation>
    <scope>NUCLEOTIDE SEQUENCE [LARGE SCALE GENOMIC DNA]</scope>
    <source>
        <strain evidence="3 4">Co17</strain>
    </source>
</reference>
<evidence type="ECO:0000313" key="4">
    <source>
        <dbReference type="Proteomes" id="UP000239814"/>
    </source>
</evidence>
<accession>A0A2S0KJ27</accession>
<dbReference type="InterPro" id="IPR011761">
    <property type="entry name" value="ATP-grasp"/>
</dbReference>
<dbReference type="KEGG" id="git:C6V83_16895"/>
<dbReference type="GO" id="GO:0005524">
    <property type="term" value="F:ATP binding"/>
    <property type="evidence" value="ECO:0007669"/>
    <property type="project" value="UniProtKB-UniRule"/>
</dbReference>
<evidence type="ECO:0000259" key="2">
    <source>
        <dbReference type="PROSITE" id="PS50975"/>
    </source>
</evidence>
<keyword evidence="1" id="KW-0067">ATP-binding</keyword>
<organism evidence="3 4">
    <name type="scientific">Gordonia iterans</name>
    <dbReference type="NCBI Taxonomy" id="1004901"/>
    <lineage>
        <taxon>Bacteria</taxon>
        <taxon>Bacillati</taxon>
        <taxon>Actinomycetota</taxon>
        <taxon>Actinomycetes</taxon>
        <taxon>Mycobacteriales</taxon>
        <taxon>Gordoniaceae</taxon>
        <taxon>Gordonia</taxon>
    </lineage>
</organism>
<dbReference type="OrthoDB" id="40611at2"/>
<evidence type="ECO:0000256" key="1">
    <source>
        <dbReference type="PROSITE-ProRule" id="PRU00409"/>
    </source>
</evidence>
<feature type="domain" description="ATP-grasp" evidence="2">
    <location>
        <begin position="127"/>
        <end position="309"/>
    </location>
</feature>
<dbReference type="RefSeq" id="WP_105943387.1">
    <property type="nucleotide sequence ID" value="NZ_CP027433.1"/>
</dbReference>
<name>A0A2S0KJ27_9ACTN</name>
<keyword evidence="4" id="KW-1185">Reference proteome</keyword>
<keyword evidence="1" id="KW-0547">Nucleotide-binding</keyword>
<dbReference type="EMBL" id="CP027433">
    <property type="protein sequence ID" value="AVM01684.1"/>
    <property type="molecule type" value="Genomic_DNA"/>
</dbReference>
<dbReference type="Gene3D" id="3.40.50.20">
    <property type="match status" value="1"/>
</dbReference>
<dbReference type="Gene3D" id="3.30.470.20">
    <property type="entry name" value="ATP-grasp fold, B domain"/>
    <property type="match status" value="1"/>
</dbReference>
<protein>
    <submittedName>
        <fullName evidence="3">ATP-grasp domain-containing protein</fullName>
    </submittedName>
</protein>